<reference evidence="2 3" key="1">
    <citation type="submission" date="2022-05" db="EMBL/GenBank/DDBJ databases">
        <title>Novel Pseudomonas spp. Isolated from a Rainbow Trout Aquaculture Facility.</title>
        <authorList>
            <person name="Testerman T."/>
            <person name="Graf J."/>
        </authorList>
    </citation>
    <scope>NUCLEOTIDE SEQUENCE [LARGE SCALE GENOMIC DNA]</scope>
    <source>
        <strain evidence="2 3">ID357</strain>
    </source>
</reference>
<evidence type="ECO:0000313" key="2">
    <source>
        <dbReference type="EMBL" id="MDD1149694.1"/>
    </source>
</evidence>
<dbReference type="PANTHER" id="PTHR33993">
    <property type="entry name" value="GLYOXALASE-RELATED"/>
    <property type="match status" value="1"/>
</dbReference>
<dbReference type="Gene3D" id="3.10.180.10">
    <property type="entry name" value="2,3-Dihydroxybiphenyl 1,2-Dioxygenase, domain 1"/>
    <property type="match status" value="1"/>
</dbReference>
<keyword evidence="3" id="KW-1185">Reference proteome</keyword>
<dbReference type="PROSITE" id="PS51819">
    <property type="entry name" value="VOC"/>
    <property type="match status" value="1"/>
</dbReference>
<dbReference type="PANTHER" id="PTHR33993:SF14">
    <property type="entry name" value="GB|AAF24581.1"/>
    <property type="match status" value="1"/>
</dbReference>
<dbReference type="InterPro" id="IPR052164">
    <property type="entry name" value="Anthracycline_SecMetBiosynth"/>
</dbReference>
<proteinExistence type="predicted"/>
<dbReference type="SUPFAM" id="SSF54593">
    <property type="entry name" value="Glyoxalase/Bleomycin resistance protein/Dihydroxybiphenyl dioxygenase"/>
    <property type="match status" value="1"/>
</dbReference>
<dbReference type="EMBL" id="JAMDGR010000012">
    <property type="protein sequence ID" value="MDD1149694.1"/>
    <property type="molecule type" value="Genomic_DNA"/>
</dbReference>
<dbReference type="RefSeq" id="WP_273923267.1">
    <property type="nucleotide sequence ID" value="NZ_JAMDGR010000012.1"/>
</dbReference>
<protein>
    <recommendedName>
        <fullName evidence="1">VOC domain-containing protein</fullName>
    </recommendedName>
</protein>
<feature type="domain" description="VOC" evidence="1">
    <location>
        <begin position="4"/>
        <end position="111"/>
    </location>
</feature>
<dbReference type="InterPro" id="IPR037523">
    <property type="entry name" value="VOC_core"/>
</dbReference>
<accession>A0ABT5Q6R4</accession>
<name>A0ABT5Q6R4_9PSED</name>
<dbReference type="InterPro" id="IPR029068">
    <property type="entry name" value="Glyas_Bleomycin-R_OHBP_Dase"/>
</dbReference>
<sequence>MPGSLSHVEIGVADAPQSLVFFQRLFDWSPQRLGATEDAWLQTPSIRVGVHGDDPQSRMVVYFRVSDMADSVSRVRALGGQAGDISPHEPGFGRFCQCHDPQSVCFGLHQPDPLES</sequence>
<comment type="caution">
    <text evidence="2">The sequence shown here is derived from an EMBL/GenBank/DDBJ whole genome shotgun (WGS) entry which is preliminary data.</text>
</comment>
<evidence type="ECO:0000313" key="3">
    <source>
        <dbReference type="Proteomes" id="UP001217610"/>
    </source>
</evidence>
<dbReference type="Proteomes" id="UP001217610">
    <property type="component" value="Unassembled WGS sequence"/>
</dbReference>
<gene>
    <name evidence="2" type="ORF">M5G25_15475</name>
</gene>
<organism evidence="2 3">
    <name type="scientific">Pseudomonas idahonensis</name>
    <dbReference type="NCBI Taxonomy" id="2942628"/>
    <lineage>
        <taxon>Bacteria</taxon>
        <taxon>Pseudomonadati</taxon>
        <taxon>Pseudomonadota</taxon>
        <taxon>Gammaproteobacteria</taxon>
        <taxon>Pseudomonadales</taxon>
        <taxon>Pseudomonadaceae</taxon>
        <taxon>Pseudomonas</taxon>
    </lineage>
</organism>
<evidence type="ECO:0000259" key="1">
    <source>
        <dbReference type="PROSITE" id="PS51819"/>
    </source>
</evidence>